<reference evidence="2" key="1">
    <citation type="submission" date="2016-03" db="EMBL/GenBank/DDBJ databases">
        <title>Mechanisms controlling the formation of the plant cell surface in tip-growing cells are functionally conserved among land plants.</title>
        <authorList>
            <person name="Honkanen S."/>
            <person name="Jones V.A."/>
            <person name="Morieri G."/>
            <person name="Champion C."/>
            <person name="Hetherington A.J."/>
            <person name="Kelly S."/>
            <person name="Saint-Marcoux D."/>
            <person name="Proust H."/>
            <person name="Prescott H."/>
            <person name="Dolan L."/>
        </authorList>
    </citation>
    <scope>NUCLEOTIDE SEQUENCE [LARGE SCALE GENOMIC DNA]</scope>
    <source>
        <tissue evidence="2">Whole gametophyte</tissue>
    </source>
</reference>
<keyword evidence="3" id="KW-1185">Reference proteome</keyword>
<evidence type="ECO:0000256" key="1">
    <source>
        <dbReference type="SAM" id="MobiDB-lite"/>
    </source>
</evidence>
<proteinExistence type="predicted"/>
<evidence type="ECO:0000313" key="3">
    <source>
        <dbReference type="Proteomes" id="UP000077202"/>
    </source>
</evidence>
<feature type="region of interest" description="Disordered" evidence="1">
    <location>
        <begin position="1"/>
        <end position="111"/>
    </location>
</feature>
<dbReference type="AlphaFoldDB" id="A0A176VQQ2"/>
<sequence>MATSSIRDSRRGVATGGANETGMAYQQSQGDGFESVRSHETSDKSLRPKEDNTQPGRPRIKSGRQLTQQRLPHKRKSARRADELIRKQSQAAEGGEALQGLSASPLVDDDKKSLKSSSLQKELLAFFDKVGPMRGNGLGVAFGQQAVARRAALAIGQVELGDGLVRVLALVGKPLRKKVVEAIHKI</sequence>
<comment type="caution">
    <text evidence="2">The sequence shown here is derived from an EMBL/GenBank/DDBJ whole genome shotgun (WGS) entry which is preliminary data.</text>
</comment>
<name>A0A176VQQ2_MARPO</name>
<dbReference type="Proteomes" id="UP000077202">
    <property type="component" value="Unassembled WGS sequence"/>
</dbReference>
<evidence type="ECO:0000313" key="2">
    <source>
        <dbReference type="EMBL" id="OAE22295.1"/>
    </source>
</evidence>
<protein>
    <submittedName>
        <fullName evidence="2">Uncharacterized protein</fullName>
    </submittedName>
</protein>
<accession>A0A176VQQ2</accession>
<gene>
    <name evidence="2" type="ORF">AXG93_1504s1050</name>
</gene>
<feature type="compositionally biased region" description="Basic and acidic residues" evidence="1">
    <location>
        <begin position="34"/>
        <end position="52"/>
    </location>
</feature>
<organism evidence="2 3">
    <name type="scientific">Marchantia polymorpha subsp. ruderalis</name>
    <dbReference type="NCBI Taxonomy" id="1480154"/>
    <lineage>
        <taxon>Eukaryota</taxon>
        <taxon>Viridiplantae</taxon>
        <taxon>Streptophyta</taxon>
        <taxon>Embryophyta</taxon>
        <taxon>Marchantiophyta</taxon>
        <taxon>Marchantiopsida</taxon>
        <taxon>Marchantiidae</taxon>
        <taxon>Marchantiales</taxon>
        <taxon>Marchantiaceae</taxon>
        <taxon>Marchantia</taxon>
    </lineage>
</organism>
<dbReference type="EMBL" id="LVLJ01003222">
    <property type="protein sequence ID" value="OAE22295.1"/>
    <property type="molecule type" value="Genomic_DNA"/>
</dbReference>